<feature type="chain" id="PRO_5012815834" description="HupE / UreJ protein" evidence="3">
    <location>
        <begin position="25"/>
        <end position="78"/>
    </location>
</feature>
<feature type="transmembrane region" description="Helical" evidence="2">
    <location>
        <begin position="37"/>
        <end position="56"/>
    </location>
</feature>
<evidence type="ECO:0000256" key="1">
    <source>
        <dbReference type="SAM" id="MobiDB-lite"/>
    </source>
</evidence>
<accession>A0A1M5ALF9</accession>
<feature type="compositionally biased region" description="Acidic residues" evidence="1">
    <location>
        <begin position="68"/>
        <end position="78"/>
    </location>
</feature>
<dbReference type="STRING" id="1486859.SAMN05444273_10591"/>
<keyword evidence="3" id="KW-0732">Signal</keyword>
<keyword evidence="2" id="KW-0812">Transmembrane</keyword>
<feature type="signal peptide" evidence="3">
    <location>
        <begin position="1"/>
        <end position="24"/>
    </location>
</feature>
<feature type="compositionally biased region" description="Basic and acidic residues" evidence="1">
    <location>
        <begin position="58"/>
        <end position="67"/>
    </location>
</feature>
<sequence length="78" mass="7947">MKGAAMTRLIFTSILMLPASAASAHVGHVGEFAGHDHWVAGAALGAALAVSIWGALKGKKDTDKAEVDTSDDAEEEAA</sequence>
<evidence type="ECO:0000256" key="3">
    <source>
        <dbReference type="SAM" id="SignalP"/>
    </source>
</evidence>
<keyword evidence="2" id="KW-0472">Membrane</keyword>
<dbReference type="InterPro" id="IPR046619">
    <property type="entry name" value="DUF6732"/>
</dbReference>
<evidence type="ECO:0000313" key="5">
    <source>
        <dbReference type="Proteomes" id="UP000184144"/>
    </source>
</evidence>
<dbReference type="EMBL" id="FQUV01000005">
    <property type="protein sequence ID" value="SHF31005.1"/>
    <property type="molecule type" value="Genomic_DNA"/>
</dbReference>
<dbReference type="Proteomes" id="UP000184144">
    <property type="component" value="Unassembled WGS sequence"/>
</dbReference>
<organism evidence="4 5">
    <name type="scientific">Litoreibacter ascidiaceicola</name>
    <dbReference type="NCBI Taxonomy" id="1486859"/>
    <lineage>
        <taxon>Bacteria</taxon>
        <taxon>Pseudomonadati</taxon>
        <taxon>Pseudomonadota</taxon>
        <taxon>Alphaproteobacteria</taxon>
        <taxon>Rhodobacterales</taxon>
        <taxon>Roseobacteraceae</taxon>
        <taxon>Litoreibacter</taxon>
    </lineage>
</organism>
<reference evidence="5" key="1">
    <citation type="submission" date="2016-11" db="EMBL/GenBank/DDBJ databases">
        <authorList>
            <person name="Varghese N."/>
            <person name="Submissions S."/>
        </authorList>
    </citation>
    <scope>NUCLEOTIDE SEQUENCE [LARGE SCALE GENOMIC DNA]</scope>
    <source>
        <strain evidence="5">DSM 100566</strain>
    </source>
</reference>
<proteinExistence type="predicted"/>
<evidence type="ECO:0008006" key="6">
    <source>
        <dbReference type="Google" id="ProtNLM"/>
    </source>
</evidence>
<name>A0A1M5ALF9_9RHOB</name>
<feature type="region of interest" description="Disordered" evidence="1">
    <location>
        <begin position="58"/>
        <end position="78"/>
    </location>
</feature>
<dbReference type="AlphaFoldDB" id="A0A1M5ALF9"/>
<evidence type="ECO:0000313" key="4">
    <source>
        <dbReference type="EMBL" id="SHF31005.1"/>
    </source>
</evidence>
<keyword evidence="2" id="KW-1133">Transmembrane helix</keyword>
<keyword evidence="5" id="KW-1185">Reference proteome</keyword>
<gene>
    <name evidence="4" type="ORF">SAMN05444273_10591</name>
</gene>
<evidence type="ECO:0000256" key="2">
    <source>
        <dbReference type="SAM" id="Phobius"/>
    </source>
</evidence>
<dbReference type="Pfam" id="PF20506">
    <property type="entry name" value="DUF6732"/>
    <property type="match status" value="1"/>
</dbReference>
<protein>
    <recommendedName>
        <fullName evidence="6">HupE / UreJ protein</fullName>
    </recommendedName>
</protein>